<feature type="transmembrane region" description="Helical" evidence="5">
    <location>
        <begin position="25"/>
        <end position="50"/>
    </location>
</feature>
<dbReference type="STRING" id="1676925.ENSPKIP00000035415"/>
<evidence type="ECO:0000313" key="7">
    <source>
        <dbReference type="Ensembl" id="ENSPKIP00000035415.1"/>
    </source>
</evidence>
<feature type="transmembrane region" description="Helical" evidence="5">
    <location>
        <begin position="134"/>
        <end position="151"/>
    </location>
</feature>
<name>A0A3B3SYD8_9TELE</name>
<dbReference type="OrthoDB" id="10257275at2759"/>
<keyword evidence="8" id="KW-1185">Reference proteome</keyword>
<dbReference type="GO" id="GO:0016020">
    <property type="term" value="C:membrane"/>
    <property type="evidence" value="ECO:0007669"/>
    <property type="project" value="UniProtKB-SubCell"/>
</dbReference>
<comment type="subcellular location">
    <subcellularLocation>
        <location evidence="1">Membrane</location>
        <topology evidence="1">Multi-pass membrane protein</topology>
    </subcellularLocation>
</comment>
<keyword evidence="4 5" id="KW-0472">Membrane</keyword>
<evidence type="ECO:0000256" key="2">
    <source>
        <dbReference type="ARBA" id="ARBA00022692"/>
    </source>
</evidence>
<evidence type="ECO:0000256" key="1">
    <source>
        <dbReference type="ARBA" id="ARBA00004141"/>
    </source>
</evidence>
<evidence type="ECO:0000313" key="8">
    <source>
        <dbReference type="Proteomes" id="UP000261540"/>
    </source>
</evidence>
<dbReference type="SUPFAM" id="SSF144091">
    <property type="entry name" value="Rhomboid-like"/>
    <property type="match status" value="1"/>
</dbReference>
<dbReference type="InterPro" id="IPR035952">
    <property type="entry name" value="Rhomboid-like_sf"/>
</dbReference>
<evidence type="ECO:0000256" key="5">
    <source>
        <dbReference type="SAM" id="Phobius"/>
    </source>
</evidence>
<dbReference type="Pfam" id="PF01694">
    <property type="entry name" value="Rhomboid"/>
    <property type="match status" value="1"/>
</dbReference>
<dbReference type="AlphaFoldDB" id="A0A3B3SYD8"/>
<dbReference type="KEGG" id="pki:111847901"/>
<keyword evidence="2 5" id="KW-0812">Transmembrane</keyword>
<keyword evidence="3 5" id="KW-1133">Transmembrane helix</keyword>
<dbReference type="GeneTree" id="ENSGT00940000165977"/>
<feature type="domain" description="Peptidase S54 rhomboid" evidence="6">
    <location>
        <begin position="63"/>
        <end position="203"/>
    </location>
</feature>
<dbReference type="CTD" id="57414"/>
<organism evidence="7 8">
    <name type="scientific">Paramormyrops kingsleyae</name>
    <dbReference type="NCBI Taxonomy" id="1676925"/>
    <lineage>
        <taxon>Eukaryota</taxon>
        <taxon>Metazoa</taxon>
        <taxon>Chordata</taxon>
        <taxon>Craniata</taxon>
        <taxon>Vertebrata</taxon>
        <taxon>Euteleostomi</taxon>
        <taxon>Actinopterygii</taxon>
        <taxon>Neopterygii</taxon>
        <taxon>Teleostei</taxon>
        <taxon>Osteoglossocephala</taxon>
        <taxon>Osteoglossomorpha</taxon>
        <taxon>Osteoglossiformes</taxon>
        <taxon>Mormyridae</taxon>
        <taxon>Paramormyrops</taxon>
    </lineage>
</organism>
<reference evidence="7" key="1">
    <citation type="submission" date="2025-08" db="UniProtKB">
        <authorList>
            <consortium name="Ensembl"/>
        </authorList>
    </citation>
    <scope>IDENTIFICATION</scope>
</reference>
<dbReference type="RefSeq" id="XP_023675273.1">
    <property type="nucleotide sequence ID" value="XM_023819505.2"/>
</dbReference>
<feature type="transmembrane region" description="Helical" evidence="5">
    <location>
        <begin position="158"/>
        <end position="178"/>
    </location>
</feature>
<dbReference type="Ensembl" id="ENSPKIT00000016345.1">
    <property type="protein sequence ID" value="ENSPKIP00000035415.1"/>
    <property type="gene ID" value="ENSPKIG00000014382.1"/>
</dbReference>
<protein>
    <submittedName>
        <fullName evidence="7">Rhomboid domain containing 2</fullName>
    </submittedName>
</protein>
<dbReference type="Gene3D" id="1.20.1540.10">
    <property type="entry name" value="Rhomboid-like"/>
    <property type="match status" value="1"/>
</dbReference>
<dbReference type="GO" id="GO:0004252">
    <property type="term" value="F:serine-type endopeptidase activity"/>
    <property type="evidence" value="ECO:0007669"/>
    <property type="project" value="InterPro"/>
</dbReference>
<sequence length="410" mass="43931">METSFSNLVKGGFQRAKKSAQELEFTSGVATVIAISAVLFIVSTFCHIPADVGSLDSSAVLKGNVQRLFTYSFFHEEAWGLLLGAGALLLLGGGLERGLGTVRFLYLLLLLPACAGLLYALLEPLLFGAAARGRVLGLVPAALSLQGVAVTRSLMRRTILFGINVPALALPWLLLLIAHLIPGDVLLCDALAVIVGQIYGKGWLALLTLSESRASLLDKKMPFRLLRKLPGVTFMPAAVEERRRTTHRLCKPAPGSYPVQAYAPVSSPLPTQAVGTPPQMYEGWKHSTCTQEGYTPLTLHQGPSAGWGRHHSQWQTIPAQHSSHHSQWQTIPAQHSSHHSQWQTIPAQHSSHHWTQGSTCAHSHVSSPAAFAPQSVCCADPPTVPPGGPSNIPGTPQVSLLTHGVHALPL</sequence>
<dbReference type="Proteomes" id="UP000261540">
    <property type="component" value="Unplaced"/>
</dbReference>
<evidence type="ECO:0000259" key="6">
    <source>
        <dbReference type="Pfam" id="PF01694"/>
    </source>
</evidence>
<dbReference type="PANTHER" id="PTHR43066">
    <property type="entry name" value="RHOMBOID-RELATED PROTEIN"/>
    <property type="match status" value="1"/>
</dbReference>
<feature type="transmembrane region" description="Helical" evidence="5">
    <location>
        <begin position="78"/>
        <end position="95"/>
    </location>
</feature>
<dbReference type="InterPro" id="IPR022764">
    <property type="entry name" value="Peptidase_S54_rhomboid_dom"/>
</dbReference>
<feature type="transmembrane region" description="Helical" evidence="5">
    <location>
        <begin position="104"/>
        <end position="122"/>
    </location>
</feature>
<dbReference type="GeneID" id="111847901"/>
<dbReference type="PANTHER" id="PTHR43066:SF12">
    <property type="entry name" value="RHOMBOID DOMAIN-CONTAINING 2"/>
    <property type="match status" value="1"/>
</dbReference>
<accession>A0A3B3SYD8</accession>
<proteinExistence type="predicted"/>
<reference evidence="7" key="2">
    <citation type="submission" date="2025-09" db="UniProtKB">
        <authorList>
            <consortium name="Ensembl"/>
        </authorList>
    </citation>
    <scope>IDENTIFICATION</scope>
</reference>
<evidence type="ECO:0000256" key="3">
    <source>
        <dbReference type="ARBA" id="ARBA00022989"/>
    </source>
</evidence>
<evidence type="ECO:0000256" key="4">
    <source>
        <dbReference type="ARBA" id="ARBA00023136"/>
    </source>
</evidence>